<feature type="region of interest" description="Disordered" evidence="1">
    <location>
        <begin position="215"/>
        <end position="330"/>
    </location>
</feature>
<evidence type="ECO:0000313" key="4">
    <source>
        <dbReference type="Proteomes" id="UP001243009"/>
    </source>
</evidence>
<dbReference type="Proteomes" id="UP001243009">
    <property type="component" value="Unassembled WGS sequence"/>
</dbReference>
<proteinExistence type="predicted"/>
<organism evidence="3 4">
    <name type="scientific">Paracraurococcus lichenis</name>
    <dbReference type="NCBI Taxonomy" id="3064888"/>
    <lineage>
        <taxon>Bacteria</taxon>
        <taxon>Pseudomonadati</taxon>
        <taxon>Pseudomonadota</taxon>
        <taxon>Alphaproteobacteria</taxon>
        <taxon>Acetobacterales</taxon>
        <taxon>Roseomonadaceae</taxon>
        <taxon>Paracraurococcus</taxon>
    </lineage>
</organism>
<gene>
    <name evidence="3" type="ORF">Q7A36_38685</name>
</gene>
<protein>
    <submittedName>
        <fullName evidence="3">Transposase</fullName>
    </submittedName>
</protein>
<name>A0ABT9EDI4_9PROT</name>
<dbReference type="InterPro" id="IPR002525">
    <property type="entry name" value="Transp_IS110-like_N"/>
</dbReference>
<evidence type="ECO:0000259" key="2">
    <source>
        <dbReference type="Pfam" id="PF01548"/>
    </source>
</evidence>
<dbReference type="InterPro" id="IPR047650">
    <property type="entry name" value="Transpos_IS110"/>
</dbReference>
<dbReference type="EMBL" id="JAUTWS010000203">
    <property type="protein sequence ID" value="MDO9714283.1"/>
    <property type="molecule type" value="Genomic_DNA"/>
</dbReference>
<evidence type="ECO:0000256" key="1">
    <source>
        <dbReference type="SAM" id="MobiDB-lite"/>
    </source>
</evidence>
<dbReference type="PANTHER" id="PTHR33055">
    <property type="entry name" value="TRANSPOSASE FOR INSERTION SEQUENCE ELEMENT IS1111A"/>
    <property type="match status" value="1"/>
</dbReference>
<comment type="caution">
    <text evidence="3">The sequence shown here is derived from an EMBL/GenBank/DDBJ whole genome shotgun (WGS) entry which is preliminary data.</text>
</comment>
<feature type="domain" description="Transposase IS110-like N-terminal" evidence="2">
    <location>
        <begin position="12"/>
        <end position="156"/>
    </location>
</feature>
<keyword evidence="4" id="KW-1185">Reference proteome</keyword>
<feature type="compositionally biased region" description="Basic and acidic residues" evidence="1">
    <location>
        <begin position="267"/>
        <end position="280"/>
    </location>
</feature>
<feature type="compositionally biased region" description="Basic and acidic residues" evidence="1">
    <location>
        <begin position="236"/>
        <end position="247"/>
    </location>
</feature>
<reference evidence="3 4" key="1">
    <citation type="submission" date="2023-08" db="EMBL/GenBank/DDBJ databases">
        <title>The draft genome sequence of Paracraurococcus sp. LOR1-02.</title>
        <authorList>
            <person name="Kingkaew E."/>
            <person name="Tanasupawat S."/>
        </authorList>
    </citation>
    <scope>NUCLEOTIDE SEQUENCE [LARGE SCALE GENOMIC DNA]</scope>
    <source>
        <strain evidence="3 4">LOR1-02</strain>
    </source>
</reference>
<evidence type="ECO:0000313" key="3">
    <source>
        <dbReference type="EMBL" id="MDO9714283.1"/>
    </source>
</evidence>
<sequence>MNQLQPAIRHYAGLDVSLDSTAIRVVDDTGAIVWRGNCPTEPKAIAETLARRAPGLVWAGLETGQLSNWLTLALRRLRVPVTCLDARHAKAALALKVNKTDANDALGLAQVVRTGWYREVAVKGMDAQALRMLLVARAQLISQRQDLANAVRGLLKPFGLAVAPGSKGPFEARVLAAVEGNGALLAIVEPLLAAWHALREQTAVLDGCINARQGGRCRPAADDNSRGRRRGGARLRGGDRRSGAVREIKRRRRLPRPCAEAPPIRQDGPHGRHLEVRRPAAEVLPLRSRERATDAASAPEPDHGLGSEVGGAHRPAAGEGGRQSSVPATSPYASAALRSAALAPRPSGPFCCMPC</sequence>
<dbReference type="PANTHER" id="PTHR33055:SF3">
    <property type="entry name" value="PUTATIVE TRANSPOSASE FOR IS117-RELATED"/>
    <property type="match status" value="1"/>
</dbReference>
<accession>A0ABT9EDI4</accession>
<dbReference type="Pfam" id="PF01548">
    <property type="entry name" value="DEDD_Tnp_IS110"/>
    <property type="match status" value="1"/>
</dbReference>